<feature type="non-terminal residue" evidence="2">
    <location>
        <position position="505"/>
    </location>
</feature>
<evidence type="ECO:0000256" key="1">
    <source>
        <dbReference type="SAM" id="MobiDB-lite"/>
    </source>
</evidence>
<evidence type="ECO:0000313" key="2">
    <source>
        <dbReference type="EMBL" id="CAK0795742.1"/>
    </source>
</evidence>
<keyword evidence="3" id="KW-1185">Reference proteome</keyword>
<sequence length="505" mass="56251">DAFEDLLDYASGEFGNFLSGSPLLLGDLEAEPESPFDEPSVDAEDVDPCEDEPESQPMPFQRWNRIYYRPRADSNQGLTMLLVSKFSATLGEKRWVCIDPTGRLQVLDLGQPTKVKSTKFVGVNHGTFQGLSAAEKQKAIEAADRIIATGSAATMGKITRDHHPRGGGAVGRRSHRRHAVSWLMKLCSNLVGYVWARQSLGTAAGSTFVLWRAVVYLNVMEWVKWGYASLKETVDTVDHFKEEIEMVLEMHESGALEPLYFSVAVMLVSGFFMSCCSADNYDQMMVEQDSMAVIASGSEPRVVSATSNPEIDSLVKGLDDSFTDMREVAKEKLQAYSSDVAWTIPGGIKTRVAPSMVARLHRSGASAVASIREMIRTKQLDGNYMAEEALLISMMLDRSMVEAPADWIDYKTTELAMRRLHGIERAFENVKQRSDWKPPNGSKAGWKSRVKYALLEELDTSKSDQEGLLIDGVERELRERLAHRALLAKSLDKLQDRKHAPSKDD</sequence>
<feature type="region of interest" description="Disordered" evidence="1">
    <location>
        <begin position="25"/>
        <end position="57"/>
    </location>
</feature>
<evidence type="ECO:0000313" key="3">
    <source>
        <dbReference type="Proteomes" id="UP001189429"/>
    </source>
</evidence>
<feature type="compositionally biased region" description="Acidic residues" evidence="1">
    <location>
        <begin position="28"/>
        <end position="54"/>
    </location>
</feature>
<accession>A0ABN9PRI2</accession>
<organism evidence="2 3">
    <name type="scientific">Prorocentrum cordatum</name>
    <dbReference type="NCBI Taxonomy" id="2364126"/>
    <lineage>
        <taxon>Eukaryota</taxon>
        <taxon>Sar</taxon>
        <taxon>Alveolata</taxon>
        <taxon>Dinophyceae</taxon>
        <taxon>Prorocentrales</taxon>
        <taxon>Prorocentraceae</taxon>
        <taxon>Prorocentrum</taxon>
    </lineage>
</organism>
<feature type="non-terminal residue" evidence="2">
    <location>
        <position position="1"/>
    </location>
</feature>
<comment type="caution">
    <text evidence="2">The sequence shown here is derived from an EMBL/GenBank/DDBJ whole genome shotgun (WGS) entry which is preliminary data.</text>
</comment>
<dbReference type="Proteomes" id="UP001189429">
    <property type="component" value="Unassembled WGS sequence"/>
</dbReference>
<proteinExistence type="predicted"/>
<reference evidence="2" key="1">
    <citation type="submission" date="2023-10" db="EMBL/GenBank/DDBJ databases">
        <authorList>
            <person name="Chen Y."/>
            <person name="Shah S."/>
            <person name="Dougan E. K."/>
            <person name="Thang M."/>
            <person name="Chan C."/>
        </authorList>
    </citation>
    <scope>NUCLEOTIDE SEQUENCE [LARGE SCALE GENOMIC DNA]</scope>
</reference>
<gene>
    <name evidence="2" type="ORF">PCOR1329_LOCUS5308</name>
</gene>
<dbReference type="EMBL" id="CAUYUJ010001397">
    <property type="protein sequence ID" value="CAK0795742.1"/>
    <property type="molecule type" value="Genomic_DNA"/>
</dbReference>
<name>A0ABN9PRI2_9DINO</name>
<protein>
    <submittedName>
        <fullName evidence="2">Uncharacterized protein</fullName>
    </submittedName>
</protein>